<feature type="chain" id="PRO_5046312090" evidence="1">
    <location>
        <begin position="20"/>
        <end position="463"/>
    </location>
</feature>
<accession>A0ABT4A980</accession>
<feature type="signal peptide" evidence="1">
    <location>
        <begin position="1"/>
        <end position="19"/>
    </location>
</feature>
<name>A0ABT4A980_9BACT</name>
<keyword evidence="1" id="KW-0732">Signal</keyword>
<evidence type="ECO:0000313" key="4">
    <source>
        <dbReference type="Proteomes" id="UP001207654"/>
    </source>
</evidence>
<evidence type="ECO:0000256" key="1">
    <source>
        <dbReference type="SAM" id="SignalP"/>
    </source>
</evidence>
<evidence type="ECO:0000259" key="2">
    <source>
        <dbReference type="Pfam" id="PF13372"/>
    </source>
</evidence>
<gene>
    <name evidence="3" type="ORF">OV287_27085</name>
</gene>
<proteinExistence type="predicted"/>
<dbReference type="Proteomes" id="UP001207654">
    <property type="component" value="Unassembled WGS sequence"/>
</dbReference>
<feature type="domain" description="Alginate export" evidence="2">
    <location>
        <begin position="67"/>
        <end position="449"/>
    </location>
</feature>
<organism evidence="3 4">
    <name type="scientific">Archangium lansingense</name>
    <dbReference type="NCBI Taxonomy" id="2995310"/>
    <lineage>
        <taxon>Bacteria</taxon>
        <taxon>Pseudomonadati</taxon>
        <taxon>Myxococcota</taxon>
        <taxon>Myxococcia</taxon>
        <taxon>Myxococcales</taxon>
        <taxon>Cystobacterineae</taxon>
        <taxon>Archangiaceae</taxon>
        <taxon>Archangium</taxon>
    </lineage>
</organism>
<sequence>MLALLVVGLLVGGHAQAQAPQKPSSPPPFKVLRAEEDYRYLRAPDAPRAPLDGLKYLPLTESGSVFLSLGGDLRQRVEYYRHPDWAETPAADGAWLQRYMLHGDVWLWNLARAFFQLKSGWTLGREGGPGPTDEDRLDVHQAFVELRPWERADEGLQVRLGRQELQFGSARLISVREGPNVRRTFDGARTRLRFHRWDLSAFVVRPVATEPGVFDDGPVRSQGFWGLYAVHPLPVLPGGNVDLYYLGFSNSQARYAQGEGREQRHSLGTRWWGTSGRWDYNLEAVLQVGRFSGAPLLAWTVASDTGFTLEHLPLSPRLGVMADIASGDPDAEAPSLGTFNPLFPRGSYFGEIALLGPYNFIDLHPVLRLYPSRSLALSAEWTGFWRQSVEDGVYGPSGMLVRPPGGSRSRWVGHQVNLTADWELGRYVHVYATASRFFAGTFLQQTGSSRDVDLLQAEVSVRF</sequence>
<dbReference type="RefSeq" id="WP_267536938.1">
    <property type="nucleotide sequence ID" value="NZ_JAPNKA010000001.1"/>
</dbReference>
<dbReference type="InterPro" id="IPR025388">
    <property type="entry name" value="Alginate_export_dom"/>
</dbReference>
<reference evidence="3 4" key="1">
    <citation type="submission" date="2022-11" db="EMBL/GenBank/DDBJ databases">
        <title>Minimal conservation of predation-associated metabolite biosynthetic gene clusters underscores biosynthetic potential of Myxococcota including descriptions for ten novel species: Archangium lansinium sp. nov., Myxococcus landrumus sp. nov., Nannocystis bai.</title>
        <authorList>
            <person name="Ahearne A."/>
            <person name="Stevens C."/>
            <person name="Phillips K."/>
        </authorList>
    </citation>
    <scope>NUCLEOTIDE SEQUENCE [LARGE SCALE GENOMIC DNA]</scope>
    <source>
        <strain evidence="3 4">MIWBW</strain>
    </source>
</reference>
<evidence type="ECO:0000313" key="3">
    <source>
        <dbReference type="EMBL" id="MCY1078146.1"/>
    </source>
</evidence>
<protein>
    <submittedName>
        <fullName evidence="3">Alginate export family protein</fullName>
    </submittedName>
</protein>
<dbReference type="EMBL" id="JAPNKA010000001">
    <property type="protein sequence ID" value="MCY1078146.1"/>
    <property type="molecule type" value="Genomic_DNA"/>
</dbReference>
<dbReference type="Pfam" id="PF13372">
    <property type="entry name" value="Alginate_exp"/>
    <property type="match status" value="1"/>
</dbReference>
<comment type="caution">
    <text evidence="3">The sequence shown here is derived from an EMBL/GenBank/DDBJ whole genome shotgun (WGS) entry which is preliminary data.</text>
</comment>
<keyword evidence="4" id="KW-1185">Reference proteome</keyword>